<keyword evidence="2" id="KW-1185">Reference proteome</keyword>
<reference evidence="1 2" key="1">
    <citation type="submission" date="2018-03" db="EMBL/GenBank/DDBJ databases">
        <title>Draft Genome Sequences of the Obligatory Marine Myxobacteria Enhygromyxa salina SWB005.</title>
        <authorList>
            <person name="Poehlein A."/>
            <person name="Moghaddam J.A."/>
            <person name="Harms H."/>
            <person name="Alanjari M."/>
            <person name="Koenig G.M."/>
            <person name="Daniel R."/>
            <person name="Schaeberle T.F."/>
        </authorList>
    </citation>
    <scope>NUCLEOTIDE SEQUENCE [LARGE SCALE GENOMIC DNA]</scope>
    <source>
        <strain evidence="1 2">SWB005</strain>
    </source>
</reference>
<gene>
    <name evidence="1" type="ORF">ENSA5_55800</name>
</gene>
<proteinExistence type="predicted"/>
<comment type="caution">
    <text evidence="1">The sequence shown here is derived from an EMBL/GenBank/DDBJ whole genome shotgun (WGS) entry which is preliminary data.</text>
</comment>
<name>A0A2S9XF18_9BACT</name>
<evidence type="ECO:0000313" key="1">
    <source>
        <dbReference type="EMBL" id="PRP91463.1"/>
    </source>
</evidence>
<dbReference type="AlphaFoldDB" id="A0A2S9XF18"/>
<accession>A0A2S9XF18</accession>
<dbReference type="Proteomes" id="UP000237968">
    <property type="component" value="Unassembled WGS sequence"/>
</dbReference>
<dbReference type="EMBL" id="PVNK01000242">
    <property type="protein sequence ID" value="PRP91463.1"/>
    <property type="molecule type" value="Genomic_DNA"/>
</dbReference>
<protein>
    <submittedName>
        <fullName evidence="1">Uncharacterized protein</fullName>
    </submittedName>
</protein>
<organism evidence="1 2">
    <name type="scientific">Enhygromyxa salina</name>
    <dbReference type="NCBI Taxonomy" id="215803"/>
    <lineage>
        <taxon>Bacteria</taxon>
        <taxon>Pseudomonadati</taxon>
        <taxon>Myxococcota</taxon>
        <taxon>Polyangia</taxon>
        <taxon>Nannocystales</taxon>
        <taxon>Nannocystaceae</taxon>
        <taxon>Enhygromyxa</taxon>
    </lineage>
</organism>
<evidence type="ECO:0000313" key="2">
    <source>
        <dbReference type="Proteomes" id="UP000237968"/>
    </source>
</evidence>
<sequence>MDRDLDHARGVRTIVHVDPTTLEPKPWSDEFRAAMADGLGPAAAVPVMS</sequence>